<proteinExistence type="predicted"/>
<gene>
    <name evidence="2" type="ORF">Prudu_014639</name>
</gene>
<dbReference type="GO" id="GO:0008233">
    <property type="term" value="F:peptidase activity"/>
    <property type="evidence" value="ECO:0007669"/>
    <property type="project" value="UniProtKB-KW"/>
</dbReference>
<protein>
    <submittedName>
        <fullName evidence="2">UB-like protease 1A</fullName>
    </submittedName>
</protein>
<feature type="region of interest" description="Disordered" evidence="1">
    <location>
        <begin position="66"/>
        <end position="106"/>
    </location>
</feature>
<name>A0A4Y1RII6_PRUDU</name>
<sequence length="160" mass="17614">MTGEKRIAVKRRQGSIFQRLERERERETTLGLWLDGGQVEGDAYSISSISSSIALHSHSSISLKSQLHSFLQPEEAPPTSSSPSEEQISAKTQKPTSSSPAASSISVQEEIANKWRKLNLKEKATYGSALEGSSTQVNDSVNEKGFITRCSADRFQKTRI</sequence>
<feature type="compositionally biased region" description="Polar residues" evidence="1">
    <location>
        <begin position="87"/>
        <end position="96"/>
    </location>
</feature>
<organism evidence="2">
    <name type="scientific">Prunus dulcis</name>
    <name type="common">Almond</name>
    <name type="synonym">Amygdalus dulcis</name>
    <dbReference type="NCBI Taxonomy" id="3755"/>
    <lineage>
        <taxon>Eukaryota</taxon>
        <taxon>Viridiplantae</taxon>
        <taxon>Streptophyta</taxon>
        <taxon>Embryophyta</taxon>
        <taxon>Tracheophyta</taxon>
        <taxon>Spermatophyta</taxon>
        <taxon>Magnoliopsida</taxon>
        <taxon>eudicotyledons</taxon>
        <taxon>Gunneridae</taxon>
        <taxon>Pentapetalae</taxon>
        <taxon>rosids</taxon>
        <taxon>fabids</taxon>
        <taxon>Rosales</taxon>
        <taxon>Rosaceae</taxon>
        <taxon>Amygdaloideae</taxon>
        <taxon>Amygdaleae</taxon>
        <taxon>Prunus</taxon>
    </lineage>
</organism>
<accession>A0A4Y1RII6</accession>
<dbReference type="EMBL" id="AP019301">
    <property type="protein sequence ID" value="BBH03697.1"/>
    <property type="molecule type" value="Genomic_DNA"/>
</dbReference>
<keyword evidence="2" id="KW-0645">Protease</keyword>
<dbReference type="AlphaFoldDB" id="A0A4Y1RII6"/>
<dbReference type="GO" id="GO:0006508">
    <property type="term" value="P:proteolysis"/>
    <property type="evidence" value="ECO:0007669"/>
    <property type="project" value="UniProtKB-KW"/>
</dbReference>
<evidence type="ECO:0000256" key="1">
    <source>
        <dbReference type="SAM" id="MobiDB-lite"/>
    </source>
</evidence>
<reference evidence="2" key="1">
    <citation type="journal article" date="2019" name="Science">
        <title>Mutation of a bHLH transcription factor allowed almond domestication.</title>
        <authorList>
            <person name="Sanchez-Perez R."/>
            <person name="Pavan S."/>
            <person name="Mazzeo R."/>
            <person name="Moldovan C."/>
            <person name="Aiese Cigliano R."/>
            <person name="Del Cueto J."/>
            <person name="Ricciardi F."/>
            <person name="Lotti C."/>
            <person name="Ricciardi L."/>
            <person name="Dicenta F."/>
            <person name="Lopez-Marques R.L."/>
            <person name="Lindberg Moller B."/>
        </authorList>
    </citation>
    <scope>NUCLEOTIDE SEQUENCE</scope>
</reference>
<keyword evidence="2" id="KW-0378">Hydrolase</keyword>
<evidence type="ECO:0000313" key="2">
    <source>
        <dbReference type="EMBL" id="BBH03697.1"/>
    </source>
</evidence>
<feature type="compositionally biased region" description="Low complexity" evidence="1">
    <location>
        <begin position="66"/>
        <end position="86"/>
    </location>
</feature>
<feature type="compositionally biased region" description="Low complexity" evidence="1">
    <location>
        <begin position="97"/>
        <end position="106"/>
    </location>
</feature>